<evidence type="ECO:0000313" key="1">
    <source>
        <dbReference type="EMBL" id="ERI81898.1"/>
    </source>
</evidence>
<dbReference type="AlphaFoldDB" id="U2CD05"/>
<sequence length="40" mass="4677">MFDSIRKFARYDIGSPKVFYAFNVNGYSYLQKQAKDVLPV</sequence>
<comment type="caution">
    <text evidence="1">The sequence shown here is derived from an EMBL/GenBank/DDBJ whole genome shotgun (WGS) entry which is preliminary data.</text>
</comment>
<protein>
    <submittedName>
        <fullName evidence="1">Uncharacterized protein</fullName>
    </submittedName>
</protein>
<reference evidence="1 2" key="1">
    <citation type="submission" date="2013-08" db="EMBL/GenBank/DDBJ databases">
        <authorList>
            <person name="Weinstock G."/>
            <person name="Sodergren E."/>
            <person name="Wylie T."/>
            <person name="Fulton L."/>
            <person name="Fulton R."/>
            <person name="Fronick C."/>
            <person name="O'Laughlin M."/>
            <person name="Godfrey J."/>
            <person name="Miner T."/>
            <person name="Herter B."/>
            <person name="Appelbaum E."/>
            <person name="Cordes M."/>
            <person name="Lek S."/>
            <person name="Wollam A."/>
            <person name="Pepin K.H."/>
            <person name="Palsikar V.B."/>
            <person name="Mitreva M."/>
            <person name="Wilson R.K."/>
        </authorList>
    </citation>
    <scope>NUCLEOTIDE SEQUENCE [LARGE SCALE GENOMIC DNA]</scope>
    <source>
        <strain evidence="1 2">F0041</strain>
    </source>
</reference>
<name>U2CD05_9BACE</name>
<dbReference type="Proteomes" id="UP000016496">
    <property type="component" value="Unassembled WGS sequence"/>
</dbReference>
<gene>
    <name evidence="1" type="ORF">HMPREF1981_02840</name>
</gene>
<dbReference type="EMBL" id="AWSV01000150">
    <property type="protein sequence ID" value="ERI81898.1"/>
    <property type="molecule type" value="Genomic_DNA"/>
</dbReference>
<dbReference type="HOGENOM" id="CLU_3285225_0_0_10"/>
<organism evidence="1 2">
    <name type="scientific">Bacteroides pyogenes F0041</name>
    <dbReference type="NCBI Taxonomy" id="1321819"/>
    <lineage>
        <taxon>Bacteria</taxon>
        <taxon>Pseudomonadati</taxon>
        <taxon>Bacteroidota</taxon>
        <taxon>Bacteroidia</taxon>
        <taxon>Bacteroidales</taxon>
        <taxon>Bacteroidaceae</taxon>
        <taxon>Bacteroides</taxon>
    </lineage>
</organism>
<accession>U2CD05</accession>
<proteinExistence type="predicted"/>
<evidence type="ECO:0000313" key="2">
    <source>
        <dbReference type="Proteomes" id="UP000016496"/>
    </source>
</evidence>